<dbReference type="EMBL" id="CR382138">
    <property type="protein sequence ID" value="CAG88984.2"/>
    <property type="molecule type" value="Genomic_DNA"/>
</dbReference>
<dbReference type="InterPro" id="IPR032466">
    <property type="entry name" value="Metal_Hydrolase"/>
</dbReference>
<organism evidence="1 2">
    <name type="scientific">Debaryomyces hansenii (strain ATCC 36239 / CBS 767 / BCRC 21394 / JCM 1990 / NBRC 0083 / IGC 2968)</name>
    <name type="common">Yeast</name>
    <name type="synonym">Torulaspora hansenii</name>
    <dbReference type="NCBI Taxonomy" id="284592"/>
    <lineage>
        <taxon>Eukaryota</taxon>
        <taxon>Fungi</taxon>
        <taxon>Dikarya</taxon>
        <taxon>Ascomycota</taxon>
        <taxon>Saccharomycotina</taxon>
        <taxon>Pichiomycetes</taxon>
        <taxon>Debaryomycetaceae</taxon>
        <taxon>Debaryomyces</taxon>
    </lineage>
</organism>
<dbReference type="InterPro" id="IPR001130">
    <property type="entry name" value="TatD-like"/>
</dbReference>
<dbReference type="FunCoup" id="Q6BMB9">
    <property type="interactions" value="58"/>
</dbReference>
<dbReference type="GeneID" id="2904120"/>
<dbReference type="HOGENOM" id="CLU_031506_3_0_1"/>
<dbReference type="eggNOG" id="KOG3020">
    <property type="taxonomic scope" value="Eukaryota"/>
</dbReference>
<dbReference type="PANTHER" id="PTHR47345">
    <property type="entry name" value="CUT9-INTERACTING PROTEIN SCN1"/>
    <property type="match status" value="1"/>
</dbReference>
<evidence type="ECO:0000313" key="2">
    <source>
        <dbReference type="Proteomes" id="UP000000599"/>
    </source>
</evidence>
<dbReference type="AlphaFoldDB" id="Q6BMB9"/>
<evidence type="ECO:0000313" key="1">
    <source>
        <dbReference type="EMBL" id="CAG88984.2"/>
    </source>
</evidence>
<keyword evidence="2" id="KW-1185">Reference proteome</keyword>
<accession>Q6BMB9</accession>
<dbReference type="SUPFAM" id="SSF51556">
    <property type="entry name" value="Metallo-dependent hydrolases"/>
    <property type="match status" value="1"/>
</dbReference>
<proteinExistence type="predicted"/>
<dbReference type="InParanoid" id="Q6BMB9"/>
<dbReference type="Pfam" id="PF01026">
    <property type="entry name" value="TatD_DNase"/>
    <property type="match status" value="1"/>
</dbReference>
<dbReference type="Gene3D" id="3.20.20.140">
    <property type="entry name" value="Metal-dependent hydrolases"/>
    <property type="match status" value="1"/>
</dbReference>
<name>Q6BMB9_DEBHA</name>
<reference evidence="1 2" key="1">
    <citation type="journal article" date="2004" name="Nature">
        <title>Genome evolution in yeasts.</title>
        <authorList>
            <consortium name="Genolevures"/>
            <person name="Dujon B."/>
            <person name="Sherman D."/>
            <person name="Fischer G."/>
            <person name="Durrens P."/>
            <person name="Casaregola S."/>
            <person name="Lafontaine I."/>
            <person name="de Montigny J."/>
            <person name="Marck C."/>
            <person name="Neuveglise C."/>
            <person name="Talla E."/>
            <person name="Goffard N."/>
            <person name="Frangeul L."/>
            <person name="Aigle M."/>
            <person name="Anthouard V."/>
            <person name="Babour A."/>
            <person name="Barbe V."/>
            <person name="Barnay S."/>
            <person name="Blanchin S."/>
            <person name="Beckerich J.M."/>
            <person name="Beyne E."/>
            <person name="Bleykasten C."/>
            <person name="Boisrame A."/>
            <person name="Boyer J."/>
            <person name="Cattolico L."/>
            <person name="Confanioleri F."/>
            <person name="de Daruvar A."/>
            <person name="Despons L."/>
            <person name="Fabre E."/>
            <person name="Fairhead C."/>
            <person name="Ferry-Dumazet H."/>
            <person name="Groppi A."/>
            <person name="Hantraye F."/>
            <person name="Hennequin C."/>
            <person name="Jauniaux N."/>
            <person name="Joyet P."/>
            <person name="Kachouri R."/>
            <person name="Kerrest A."/>
            <person name="Koszul R."/>
            <person name="Lemaire M."/>
            <person name="Lesur I."/>
            <person name="Ma L."/>
            <person name="Muller H."/>
            <person name="Nicaud J.M."/>
            <person name="Nikolski M."/>
            <person name="Oztas S."/>
            <person name="Ozier-Kalogeropoulos O."/>
            <person name="Pellenz S."/>
            <person name="Potier S."/>
            <person name="Richard G.F."/>
            <person name="Straub M.L."/>
            <person name="Suleau A."/>
            <person name="Swennene D."/>
            <person name="Tekaia F."/>
            <person name="Wesolowski-Louvel M."/>
            <person name="Westhof E."/>
            <person name="Wirth B."/>
            <person name="Zeniou-Meyer M."/>
            <person name="Zivanovic I."/>
            <person name="Bolotin-Fukuhara M."/>
            <person name="Thierry A."/>
            <person name="Bouchier C."/>
            <person name="Caudron B."/>
            <person name="Scarpelli C."/>
            <person name="Gaillardin C."/>
            <person name="Weissenbach J."/>
            <person name="Wincker P."/>
            <person name="Souciet J.L."/>
        </authorList>
    </citation>
    <scope>NUCLEOTIDE SEQUENCE [LARGE SCALE GENOMIC DNA]</scope>
    <source>
        <strain evidence="2">ATCC 36239 / CBS 767 / BCRC 21394 / JCM 1990 / NBRC 0083 / IGC 2968</strain>
    </source>
</reference>
<dbReference type="OrthoDB" id="413993at2759"/>
<dbReference type="GO" id="GO:0016788">
    <property type="term" value="F:hydrolase activity, acting on ester bonds"/>
    <property type="evidence" value="ECO:0007669"/>
    <property type="project" value="InterPro"/>
</dbReference>
<protein>
    <submittedName>
        <fullName evidence="1">DEHA2F06732p</fullName>
    </submittedName>
</protein>
<dbReference type="OMA" id="TECWKGH"/>
<dbReference type="VEuPathDB" id="FungiDB:DEHA2F06732g"/>
<sequence>MNGYVQFLADSHCHLDVECSSQRAEELGNFLNTSESIIDRREFFHIMSSNHVDIFHIDLILDKLENKTVLPYFGIHPWYSHLFTDLKLEEFENEQEWKQIHYESVLDPTPPSELLEVLPNPISFDSHVNEIRRLANKHQKKGFSVGIGEIGLDKLFRIPSNGYFGNQKLPLNDNPNKLSACRVKMDHQAYIFARQLKLASSLKRPISLHCVKAHGLLYDQVTSKKELDGISSVILHSYSGSLDQAGLWIRHFSKSNRLLYFSLSNWINGSAKKQDSLKDLVKLLGNDQILLETDVGIDKYLLDPERREEYFNQLKEIFIKICSIKGWGEDLAKEIIFDNWNKSIAQ</sequence>
<dbReference type="RefSeq" id="XP_460652.2">
    <property type="nucleotide sequence ID" value="XM_460652.1"/>
</dbReference>
<gene>
    <name evidence="1" type="ordered locus">DEHA2F06732g</name>
</gene>
<dbReference type="Proteomes" id="UP000000599">
    <property type="component" value="Chromosome F"/>
</dbReference>
<dbReference type="PANTHER" id="PTHR47345:SF1">
    <property type="entry name" value="CUT9-INTERACTING PROTEIN SCN1"/>
    <property type="match status" value="1"/>
</dbReference>
<dbReference type="InterPro" id="IPR053044">
    <property type="entry name" value="Metallo-hydrolase/TatD-type"/>
</dbReference>
<dbReference type="KEGG" id="dha:DEHA2F06732g"/>